<feature type="transmembrane region" description="Helical" evidence="8">
    <location>
        <begin position="589"/>
        <end position="610"/>
    </location>
</feature>
<dbReference type="Gene3D" id="3.30.70.100">
    <property type="match status" value="1"/>
</dbReference>
<feature type="transmembrane region" description="Helical" evidence="8">
    <location>
        <begin position="551"/>
        <end position="577"/>
    </location>
</feature>
<dbReference type="InterPro" id="IPR010920">
    <property type="entry name" value="LSM_dom_sf"/>
</dbReference>
<feature type="domain" description="Mechanosensitive ion channel transmembrane helices 2/3" evidence="14">
    <location>
        <begin position="913"/>
        <end position="950"/>
    </location>
</feature>
<dbReference type="GO" id="GO:0008381">
    <property type="term" value="F:mechanosensitive monoatomic ion channel activity"/>
    <property type="evidence" value="ECO:0007669"/>
    <property type="project" value="UniProtKB-ARBA"/>
</dbReference>
<dbReference type="Pfam" id="PF21088">
    <property type="entry name" value="MS_channel_1st"/>
    <property type="match status" value="1"/>
</dbReference>
<dbReference type="Pfam" id="PF12794">
    <property type="entry name" value="MscS_TM"/>
    <property type="match status" value="1"/>
</dbReference>
<feature type="domain" description="Mechanosensitive ion channel inner membrane" evidence="11">
    <location>
        <begin position="512"/>
        <end position="846"/>
    </location>
</feature>
<name>A0A6N4E4B9_9GAMM</name>
<dbReference type="Pfam" id="PF12795">
    <property type="entry name" value="MscS_porin"/>
    <property type="match status" value="1"/>
</dbReference>
<evidence type="ECO:0000313" key="15">
    <source>
        <dbReference type="EMBL" id="PUE05411.1"/>
    </source>
</evidence>
<reference evidence="15 16" key="1">
    <citation type="submission" date="2018-01" db="EMBL/GenBank/DDBJ databases">
        <title>Novel co-symbiosis in the lucinid bivalve Phacoides pectinatus.</title>
        <authorList>
            <person name="Lim S.J."/>
            <person name="Davis B.G."/>
            <person name="Gill D.E."/>
            <person name="Engel A.S."/>
            <person name="Anderson L.C."/>
            <person name="Campbell B.J."/>
        </authorList>
    </citation>
    <scope>NUCLEOTIDE SEQUENCE [LARGE SCALE GENOMIC DNA]</scope>
    <source>
        <strain evidence="15">N3_P5</strain>
    </source>
</reference>
<dbReference type="Proteomes" id="UP000250928">
    <property type="component" value="Unassembled WGS sequence"/>
</dbReference>
<dbReference type="EMBL" id="PQCO01000080">
    <property type="protein sequence ID" value="PUE05411.1"/>
    <property type="molecule type" value="Genomic_DNA"/>
</dbReference>
<evidence type="ECO:0000256" key="2">
    <source>
        <dbReference type="ARBA" id="ARBA00008017"/>
    </source>
</evidence>
<sequence length="1136" mass="124610">MNLGNGLVVRHLGLLLVSLLALGGSPVQAQSLPATTAVVEHSAPETLAKQIEAGRKSLDADVSLDDKVRQQAAERYDQAQLWLRQAVEARDGLALLQARMEQAPGRIKVLKSGAGPELERLDGILASGDLIRVEQARLQEELALQQARERQQGHIDELARLLVGDKGLNEELATRVKALEQINGPAADPATEGLALVQARTLARQARRMLLQFEIDQIGLRLRGRDLLTNLAQAERDFSALELNQRQGRLAALTVAAQSLREGLARQAVREAEALRLRTDELPEALRAVAEENARHRQELAALIGSEQSTFAGLQVARAGLDEIRKDFERTRQRVEVAGATETIGRLLKRRRAELPPPSRHRRLSAQRAGEIRRSTDRQIEVDELLRTADALRQRVAQAIAAAPEDERALLRREAAALEEGYRDGLNELQKVYGRYVGLASALDLAERQLAEVAGEYIDYIDDQLIWVPGPGVEALLHPTALLGAVTWLLEPGHWLATLGDLGDLGHERGIWLAGLLLFFVIALGKRHAVERRLASLAARTYKIRTDSMALTLYALGYTLLAISAWPVLLGGLGWLLAGLPTASPFSLFLANGLVKAGLLLFSLRFVIQVSLPNGLGDRHLRWSPGARQAVVREFSLILPFALPLGFLIGATASGEAPAQAQTLGRLAFVLLMVLSVALVFRLARRGGAFMAALGQKGRNKVVLQLHFLWFPLLLLMPAAYALTSAVGYHNIALYLEQRGEQTFWFFVVLFLVKELLLRSLYVAGRRFHLEEALRRREEARAQRLDPGDEEMAAISLELPEVDFEQLSEQNKRLLRAGFLFSAVIGIWSIWSDLLPALAFLNETELPFHAARVVDGIHREVPVTLGDLTLGLIIVGVTVLAAKNIPGVLEIALLQRLPLDSGARYAITSLSQYTIAGFGVVFAFSTLGLQWSSIQWLVAALGVGLGFGLQEIVANFISGIILLFERPIRVGDVVTIDNTTGKVSRIRIRATTIVNWDMQELLIPNKEFITGRVINWTLSDRVNRVVVSVGVAYGSDVARAMALLLEAARENPNVLNEPEPIASFEGFGDNALNLLLRSYLGSLDNRLATITALHQAINDKFRAAGIDIAFPQRDLHLETSAPLDIRLHRGAPAAGP</sequence>
<dbReference type="InterPro" id="IPR024393">
    <property type="entry name" value="MscS_porin"/>
</dbReference>
<keyword evidence="6 8" id="KW-0472">Membrane</keyword>
<evidence type="ECO:0000256" key="3">
    <source>
        <dbReference type="ARBA" id="ARBA00022475"/>
    </source>
</evidence>
<evidence type="ECO:0000256" key="9">
    <source>
        <dbReference type="SAM" id="SignalP"/>
    </source>
</evidence>
<dbReference type="InterPro" id="IPR011066">
    <property type="entry name" value="MscS_channel_C_sf"/>
</dbReference>
<feature type="transmembrane region" description="Helical" evidence="8">
    <location>
        <begin position="744"/>
        <end position="765"/>
    </location>
</feature>
<feature type="transmembrane region" description="Helical" evidence="8">
    <location>
        <begin position="868"/>
        <end position="893"/>
    </location>
</feature>
<feature type="chain" id="PRO_5026793360" evidence="9">
    <location>
        <begin position="30"/>
        <end position="1136"/>
    </location>
</feature>
<proteinExistence type="inferred from homology"/>
<dbReference type="InterPro" id="IPR025692">
    <property type="entry name" value="MscS_IM_dom1"/>
</dbReference>
<dbReference type="GO" id="GO:0005886">
    <property type="term" value="C:plasma membrane"/>
    <property type="evidence" value="ECO:0007669"/>
    <property type="project" value="UniProtKB-SubCell"/>
</dbReference>
<dbReference type="InterPro" id="IPR011014">
    <property type="entry name" value="MscS_channel_TM-2"/>
</dbReference>
<feature type="transmembrane region" description="Helical" evidence="8">
    <location>
        <begin position="905"/>
        <end position="924"/>
    </location>
</feature>
<evidence type="ECO:0000259" key="11">
    <source>
        <dbReference type="Pfam" id="PF12794"/>
    </source>
</evidence>
<feature type="region of interest" description="Disordered" evidence="7">
    <location>
        <begin position="351"/>
        <end position="370"/>
    </location>
</feature>
<evidence type="ECO:0000256" key="5">
    <source>
        <dbReference type="ARBA" id="ARBA00022989"/>
    </source>
</evidence>
<feature type="domain" description="Mechanosensitive ion channel MscS" evidence="10">
    <location>
        <begin position="952"/>
        <end position="1017"/>
    </location>
</feature>
<keyword evidence="4 8" id="KW-0812">Transmembrane</keyword>
<dbReference type="AlphaFoldDB" id="A0A6N4E4B9"/>
<evidence type="ECO:0000256" key="1">
    <source>
        <dbReference type="ARBA" id="ARBA00004651"/>
    </source>
</evidence>
<dbReference type="Pfam" id="PF21082">
    <property type="entry name" value="MS_channel_3rd"/>
    <property type="match status" value="1"/>
</dbReference>
<evidence type="ECO:0000256" key="7">
    <source>
        <dbReference type="SAM" id="MobiDB-lite"/>
    </source>
</evidence>
<keyword evidence="9" id="KW-0732">Signal</keyword>
<feature type="transmembrane region" description="Helical" evidence="8">
    <location>
        <begin position="702"/>
        <end position="724"/>
    </location>
</feature>
<dbReference type="PANTHER" id="PTHR30347">
    <property type="entry name" value="POTASSIUM CHANNEL RELATED"/>
    <property type="match status" value="1"/>
</dbReference>
<accession>A0A6N4E4B9</accession>
<comment type="caution">
    <text evidence="15">The sequence shown here is derived from an EMBL/GenBank/DDBJ whole genome shotgun (WGS) entry which is preliminary data.</text>
</comment>
<dbReference type="SUPFAM" id="SSF82689">
    <property type="entry name" value="Mechanosensitive channel protein MscS (YggB), C-terminal domain"/>
    <property type="match status" value="1"/>
</dbReference>
<comment type="subcellular location">
    <subcellularLocation>
        <location evidence="1">Cell membrane</location>
        <topology evidence="1">Multi-pass membrane protein</topology>
    </subcellularLocation>
</comment>
<feature type="signal peptide" evidence="9">
    <location>
        <begin position="1"/>
        <end position="29"/>
    </location>
</feature>
<keyword evidence="3" id="KW-1003">Cell membrane</keyword>
<evidence type="ECO:0000256" key="8">
    <source>
        <dbReference type="SAM" id="Phobius"/>
    </source>
</evidence>
<keyword evidence="5 8" id="KW-1133">Transmembrane helix</keyword>
<feature type="transmembrane region" description="Helical" evidence="8">
    <location>
        <begin position="814"/>
        <end position="831"/>
    </location>
</feature>
<feature type="domain" description="Mechanosensitive ion channel MscS porin" evidence="12">
    <location>
        <begin position="60"/>
        <end position="284"/>
    </location>
</feature>
<protein>
    <submittedName>
        <fullName evidence="15">Potassium transporter</fullName>
    </submittedName>
</protein>
<dbReference type="InterPro" id="IPR006685">
    <property type="entry name" value="MscS_channel_2nd"/>
</dbReference>
<dbReference type="InterPro" id="IPR049142">
    <property type="entry name" value="MS_channel_1st"/>
</dbReference>
<dbReference type="Gene3D" id="2.30.30.60">
    <property type="match status" value="1"/>
</dbReference>
<evidence type="ECO:0000259" key="13">
    <source>
        <dbReference type="Pfam" id="PF21082"/>
    </source>
</evidence>
<dbReference type="InterPro" id="IPR052702">
    <property type="entry name" value="MscS-like_channel"/>
</dbReference>
<evidence type="ECO:0000259" key="10">
    <source>
        <dbReference type="Pfam" id="PF00924"/>
    </source>
</evidence>
<evidence type="ECO:0000259" key="12">
    <source>
        <dbReference type="Pfam" id="PF12795"/>
    </source>
</evidence>
<gene>
    <name evidence="15" type="ORF">C3L24_01230</name>
</gene>
<feature type="transmembrane region" description="Helical" evidence="8">
    <location>
        <begin position="936"/>
        <end position="964"/>
    </location>
</feature>
<evidence type="ECO:0000256" key="6">
    <source>
        <dbReference type="ARBA" id="ARBA00023136"/>
    </source>
</evidence>
<comment type="similarity">
    <text evidence="2">Belongs to the MscS (TC 1.A.23) family.</text>
</comment>
<dbReference type="InterPro" id="IPR023408">
    <property type="entry name" value="MscS_beta-dom_sf"/>
</dbReference>
<dbReference type="PANTHER" id="PTHR30347:SF1">
    <property type="entry name" value="MECHANOSENSITIVE CHANNEL MSCK"/>
    <property type="match status" value="1"/>
</dbReference>
<feature type="transmembrane region" description="Helical" evidence="8">
    <location>
        <begin position="663"/>
        <end position="681"/>
    </location>
</feature>
<dbReference type="Pfam" id="PF00924">
    <property type="entry name" value="MS_channel_2nd"/>
    <property type="match status" value="1"/>
</dbReference>
<dbReference type="Gene3D" id="1.10.287.1260">
    <property type="match status" value="1"/>
</dbReference>
<feature type="transmembrane region" description="Helical" evidence="8">
    <location>
        <begin position="511"/>
        <end position="530"/>
    </location>
</feature>
<organism evidence="15 16">
    <name type="scientific">Candidatus Sedimenticola endophacoides</name>
    <dbReference type="NCBI Taxonomy" id="2548426"/>
    <lineage>
        <taxon>Bacteria</taxon>
        <taxon>Pseudomonadati</taxon>
        <taxon>Pseudomonadota</taxon>
        <taxon>Gammaproteobacteria</taxon>
        <taxon>Chromatiales</taxon>
        <taxon>Sedimenticolaceae</taxon>
        <taxon>Sedimenticola</taxon>
    </lineage>
</organism>
<dbReference type="InterPro" id="IPR049278">
    <property type="entry name" value="MS_channel_C"/>
</dbReference>
<evidence type="ECO:0000256" key="4">
    <source>
        <dbReference type="ARBA" id="ARBA00022692"/>
    </source>
</evidence>
<feature type="transmembrane region" description="Helical" evidence="8">
    <location>
        <begin position="631"/>
        <end position="651"/>
    </location>
</feature>
<evidence type="ECO:0000313" key="16">
    <source>
        <dbReference type="Proteomes" id="UP000250928"/>
    </source>
</evidence>
<evidence type="ECO:0000259" key="14">
    <source>
        <dbReference type="Pfam" id="PF21088"/>
    </source>
</evidence>
<feature type="domain" description="Mechanosensitive ion channel MscS C-terminal" evidence="13">
    <location>
        <begin position="1025"/>
        <end position="1108"/>
    </location>
</feature>
<dbReference type="SUPFAM" id="SSF50182">
    <property type="entry name" value="Sm-like ribonucleoproteins"/>
    <property type="match status" value="1"/>
</dbReference>
<dbReference type="SUPFAM" id="SSF82861">
    <property type="entry name" value="Mechanosensitive channel protein MscS (YggB), transmembrane region"/>
    <property type="match status" value="1"/>
</dbReference>